<evidence type="ECO:0000256" key="1">
    <source>
        <dbReference type="ARBA" id="ARBA00022801"/>
    </source>
</evidence>
<dbReference type="CDD" id="cd00840">
    <property type="entry name" value="MPP_Mre11_N"/>
    <property type="match status" value="1"/>
</dbReference>
<gene>
    <name evidence="3" type="ORF">B4N89_15460</name>
</gene>
<dbReference type="PANTHER" id="PTHR30337:SF7">
    <property type="entry name" value="PHOSPHOESTERASE"/>
    <property type="match status" value="1"/>
</dbReference>
<dbReference type="RefSeq" id="WP_078976423.1">
    <property type="nucleotide sequence ID" value="NZ_MWQN01000001.1"/>
</dbReference>
<dbReference type="AlphaFoldDB" id="A0A1T3NZ92"/>
<feature type="domain" description="Calcineurin-like phosphoesterase" evidence="2">
    <location>
        <begin position="1"/>
        <end position="196"/>
    </location>
</feature>
<keyword evidence="3" id="KW-0540">Nuclease</keyword>
<evidence type="ECO:0000313" key="4">
    <source>
        <dbReference type="Proteomes" id="UP000190037"/>
    </source>
</evidence>
<comment type="caution">
    <text evidence="3">The sequence shown here is derived from an EMBL/GenBank/DDBJ whole genome shotgun (WGS) entry which is preliminary data.</text>
</comment>
<dbReference type="InterPro" id="IPR029052">
    <property type="entry name" value="Metallo-depent_PP-like"/>
</dbReference>
<dbReference type="PIRSF" id="PIRSF033091">
    <property type="entry name" value="Pesterase_YhaO"/>
    <property type="match status" value="1"/>
</dbReference>
<keyword evidence="1" id="KW-0378">Hydrolase</keyword>
<dbReference type="PANTHER" id="PTHR30337">
    <property type="entry name" value="COMPONENT OF ATP-DEPENDENT DSDNA EXONUCLEASE"/>
    <property type="match status" value="1"/>
</dbReference>
<reference evidence="3 4" key="1">
    <citation type="submission" date="2017-03" db="EMBL/GenBank/DDBJ databases">
        <title>Draft genome sequence of Streptomyces scabrisporus NF3, endophyte isolated from Amphipterygium adstringens.</title>
        <authorList>
            <person name="Vazquez M."/>
            <person name="Ceapa C.D."/>
            <person name="Rodriguez Luna D."/>
            <person name="Sanchez Esquivel S."/>
        </authorList>
    </citation>
    <scope>NUCLEOTIDE SEQUENCE [LARGE SCALE GENOMIC DNA]</scope>
    <source>
        <strain evidence="3 4">NF3</strain>
    </source>
</reference>
<dbReference type="InterPro" id="IPR014576">
    <property type="entry name" value="Pesterase_YhaO"/>
</dbReference>
<dbReference type="Pfam" id="PF00149">
    <property type="entry name" value="Metallophos"/>
    <property type="match status" value="1"/>
</dbReference>
<evidence type="ECO:0000313" key="3">
    <source>
        <dbReference type="EMBL" id="OPC82153.1"/>
    </source>
</evidence>
<dbReference type="EMBL" id="MWQN01000001">
    <property type="protein sequence ID" value="OPC82153.1"/>
    <property type="molecule type" value="Genomic_DNA"/>
</dbReference>
<dbReference type="InterPro" id="IPR041796">
    <property type="entry name" value="Mre11_N"/>
</dbReference>
<proteinExistence type="predicted"/>
<dbReference type="InterPro" id="IPR050535">
    <property type="entry name" value="DNA_Repair-Maintenance_Comp"/>
</dbReference>
<dbReference type="Gene3D" id="3.60.21.10">
    <property type="match status" value="1"/>
</dbReference>
<dbReference type="InterPro" id="IPR004843">
    <property type="entry name" value="Calcineurin-like_PHP"/>
</dbReference>
<keyword evidence="4" id="KW-1185">Reference proteome</keyword>
<dbReference type="OrthoDB" id="9773856at2"/>
<dbReference type="Proteomes" id="UP000190037">
    <property type="component" value="Unassembled WGS sequence"/>
</dbReference>
<protein>
    <submittedName>
        <fullName evidence="3">DNA repair exonuclease</fullName>
    </submittedName>
</protein>
<dbReference type="SUPFAM" id="SSF56300">
    <property type="entry name" value="Metallo-dependent phosphatases"/>
    <property type="match status" value="1"/>
</dbReference>
<sequence>MKLLHAADLHIDSPLRGLSGYEGAPAAQIRGAARRAVVNLVDLALTEAVDAVLLAGDIYDGDWKDYHTGLFFGVQMRRLEEAGIRVLLVAGNHDADSRITRELRLPANVHRFSTARPETVVFEDLGLAVHGQGFAVRDVTDNLALAYPAPRGGMFNVGLLHTALTGAEGHATYAPCSVGDLVSRGYDYWALGHVHAREVVHEREPWIVFPGNIQGRHARETGPKGATLITVDDHGRAAVEHRDLDVVRWARLDVDASAAGGVDDVLDLVRRALAEQRGAAGDRLLAGRVRITGATDAHEALWRDERRFVFETRALAAEFSGVWLEKIRLETRHADLADAGFEMPTLVEDLARTAKALRADPTALEQLVRTVPGMRTLDPKVAEEGIAPADAAWRADIFEQAVELLTALVTGTDGEHA</sequence>
<dbReference type="GO" id="GO:0004527">
    <property type="term" value="F:exonuclease activity"/>
    <property type="evidence" value="ECO:0007669"/>
    <property type="project" value="UniProtKB-KW"/>
</dbReference>
<keyword evidence="3" id="KW-0269">Exonuclease</keyword>
<organism evidence="3 4">
    <name type="scientific">Embleya scabrispora</name>
    <dbReference type="NCBI Taxonomy" id="159449"/>
    <lineage>
        <taxon>Bacteria</taxon>
        <taxon>Bacillati</taxon>
        <taxon>Actinomycetota</taxon>
        <taxon>Actinomycetes</taxon>
        <taxon>Kitasatosporales</taxon>
        <taxon>Streptomycetaceae</taxon>
        <taxon>Embleya</taxon>
    </lineage>
</organism>
<dbReference type="STRING" id="159449.B4N89_15460"/>
<accession>A0A1T3NZ92</accession>
<evidence type="ECO:0000259" key="2">
    <source>
        <dbReference type="Pfam" id="PF00149"/>
    </source>
</evidence>
<name>A0A1T3NZ92_9ACTN</name>